<organism evidence="2 3">
    <name type="scientific">Kribbella steppae</name>
    <dbReference type="NCBI Taxonomy" id="2512223"/>
    <lineage>
        <taxon>Bacteria</taxon>
        <taxon>Bacillati</taxon>
        <taxon>Actinomycetota</taxon>
        <taxon>Actinomycetes</taxon>
        <taxon>Propionibacteriales</taxon>
        <taxon>Kribbellaceae</taxon>
        <taxon>Kribbella</taxon>
    </lineage>
</organism>
<evidence type="ECO:0000259" key="1">
    <source>
        <dbReference type="Pfam" id="PF11706"/>
    </source>
</evidence>
<dbReference type="Gene3D" id="1.10.3300.10">
    <property type="entry name" value="Jann2411-like domain"/>
    <property type="match status" value="1"/>
</dbReference>
<dbReference type="SUPFAM" id="SSF160904">
    <property type="entry name" value="Jann2411-like"/>
    <property type="match status" value="1"/>
</dbReference>
<dbReference type="InterPro" id="IPR010852">
    <property type="entry name" value="ABATE"/>
</dbReference>
<feature type="domain" description="Zinc finger CGNR" evidence="1">
    <location>
        <begin position="125"/>
        <end position="165"/>
    </location>
</feature>
<dbReference type="InterPro" id="IPR021005">
    <property type="entry name" value="Znf_CGNR"/>
</dbReference>
<comment type="caution">
    <text evidence="2">The sequence shown here is derived from an EMBL/GenBank/DDBJ whole genome shotgun (WGS) entry which is preliminary data.</text>
</comment>
<dbReference type="InterPro" id="IPR023286">
    <property type="entry name" value="ABATE_dom_sf"/>
</dbReference>
<proteinExistence type="predicted"/>
<evidence type="ECO:0000313" key="2">
    <source>
        <dbReference type="EMBL" id="TCO35309.1"/>
    </source>
</evidence>
<name>A0A4R2HW55_9ACTN</name>
<dbReference type="Proteomes" id="UP000294508">
    <property type="component" value="Unassembled WGS sequence"/>
</dbReference>
<dbReference type="PANTHER" id="PTHR35525:SF3">
    <property type="entry name" value="BLL6575 PROTEIN"/>
    <property type="match status" value="1"/>
</dbReference>
<dbReference type="AlphaFoldDB" id="A0A4R2HW55"/>
<accession>A0A4R2HW55</accession>
<sequence>MPLDTLVELVNGWGVEPRRAGARSVVPPLADHVGRAGVPASVADVLTDSELIQFADTVFGIFASGGTAARVAAISGLLTRIDVRPDLTLEDGDVRRRWWADADDALLAAALLALRAQLSDEDPARLGVCVDGGCADIYIDVSPAGRRRFCSVTCQNRARAARYRRTRRSAP</sequence>
<dbReference type="EMBL" id="SLWN01000001">
    <property type="protein sequence ID" value="TCO35309.1"/>
    <property type="molecule type" value="Genomic_DNA"/>
</dbReference>
<dbReference type="PANTHER" id="PTHR35525">
    <property type="entry name" value="BLL6575 PROTEIN"/>
    <property type="match status" value="1"/>
</dbReference>
<evidence type="ECO:0000313" key="3">
    <source>
        <dbReference type="Proteomes" id="UP000294508"/>
    </source>
</evidence>
<reference evidence="2 3" key="1">
    <citation type="journal article" date="2015" name="Stand. Genomic Sci.">
        <title>Genomic Encyclopedia of Bacterial and Archaeal Type Strains, Phase III: the genomes of soil and plant-associated and newly described type strains.</title>
        <authorList>
            <person name="Whitman W.B."/>
            <person name="Woyke T."/>
            <person name="Klenk H.P."/>
            <person name="Zhou Y."/>
            <person name="Lilburn T.G."/>
            <person name="Beck B.J."/>
            <person name="De Vos P."/>
            <person name="Vandamme P."/>
            <person name="Eisen J.A."/>
            <person name="Garrity G."/>
            <person name="Hugenholtz P."/>
            <person name="Kyrpides N.C."/>
        </authorList>
    </citation>
    <scope>NUCLEOTIDE SEQUENCE [LARGE SCALE GENOMIC DNA]</scope>
    <source>
        <strain evidence="2 3">VKM Ac-2572</strain>
    </source>
</reference>
<protein>
    <submittedName>
        <fullName evidence="2">Putative RNA-binding Zn ribbon-like protein</fullName>
    </submittedName>
</protein>
<gene>
    <name evidence="2" type="ORF">EV652_101189</name>
</gene>
<keyword evidence="3" id="KW-1185">Reference proteome</keyword>
<dbReference type="Pfam" id="PF11706">
    <property type="entry name" value="zf-CGNR"/>
    <property type="match status" value="1"/>
</dbReference>